<organism evidence="7 8">
    <name type="scientific">Aerococcus suis</name>
    <dbReference type="NCBI Taxonomy" id="371602"/>
    <lineage>
        <taxon>Bacteria</taxon>
        <taxon>Bacillati</taxon>
        <taxon>Bacillota</taxon>
        <taxon>Bacilli</taxon>
        <taxon>Lactobacillales</taxon>
        <taxon>Aerococcaceae</taxon>
        <taxon>Aerococcus</taxon>
    </lineage>
</organism>
<dbReference type="InterPro" id="IPR007016">
    <property type="entry name" value="O-antigen_ligase-rel_domated"/>
</dbReference>
<evidence type="ECO:0000313" key="8">
    <source>
        <dbReference type="Proteomes" id="UP000243884"/>
    </source>
</evidence>
<feature type="domain" description="O-antigen ligase-related" evidence="6">
    <location>
        <begin position="206"/>
        <end position="351"/>
    </location>
</feature>
<reference evidence="8" key="1">
    <citation type="submission" date="2017-04" db="EMBL/GenBank/DDBJ databases">
        <authorList>
            <person name="Varghese N."/>
            <person name="Submissions S."/>
        </authorList>
    </citation>
    <scope>NUCLEOTIDE SEQUENCE [LARGE SCALE GENOMIC DNA]</scope>
    <source>
        <strain evidence="8">DSM 21500</strain>
    </source>
</reference>
<evidence type="ECO:0000256" key="2">
    <source>
        <dbReference type="ARBA" id="ARBA00022692"/>
    </source>
</evidence>
<dbReference type="EMBL" id="FWXK01000001">
    <property type="protein sequence ID" value="SMC30807.1"/>
    <property type="molecule type" value="Genomic_DNA"/>
</dbReference>
<sequence length="427" mass="48762">MRNVLLLLVMSVFLGTEFLAIPTPAFQLSLYRVMVLAMIPILAYLLRQGNSPVIFNRHKYAHVIIGVFIFWLFWGAISILWAIDLISWIRGLFLLTVGILAIIAIFMGTRTMDDWQILVKGVWVMMTLLLLLGFSELLTNHYLFADVGKLDRYGTFASQPLTRMPVTIFENQNDYATMLLAYLAVNSILYTRTRHVLFKGIVILASLGAGFQIYMTDSRLSLLMLVVFFALIFVLRFKIDLRKPHIYTLIGLGVLGICALAIIQPGFLGKFDQLLIIDKTERISGDIARVNMIRLGLGFSAQTFGIGIGAGQSQYWLENFAQLPLNYVFNLHNWWLEVLVNYGIFVFIAYISAYIMSIYRLFQLRKVEDKQFLGTTNALIAFMLIFIAASLTSANNMLIEWHWVFFGLIFAYINIMEDRFILKGDKA</sequence>
<feature type="transmembrane region" description="Helical" evidence="5">
    <location>
        <begin position="30"/>
        <end position="47"/>
    </location>
</feature>
<feature type="transmembrane region" description="Helical" evidence="5">
    <location>
        <begin position="59"/>
        <end position="83"/>
    </location>
</feature>
<dbReference type="Pfam" id="PF04932">
    <property type="entry name" value="Wzy_C"/>
    <property type="match status" value="1"/>
</dbReference>
<feature type="transmembrane region" description="Helical" evidence="5">
    <location>
        <begin position="196"/>
        <end position="214"/>
    </location>
</feature>
<evidence type="ECO:0000256" key="5">
    <source>
        <dbReference type="SAM" id="Phobius"/>
    </source>
</evidence>
<dbReference type="PANTHER" id="PTHR37422:SF23">
    <property type="entry name" value="TEICHURONIC ACID BIOSYNTHESIS PROTEIN TUAE"/>
    <property type="match status" value="1"/>
</dbReference>
<feature type="transmembrane region" description="Helical" evidence="5">
    <location>
        <begin position="220"/>
        <end position="239"/>
    </location>
</feature>
<dbReference type="RefSeq" id="WP_234983494.1">
    <property type="nucleotide sequence ID" value="NZ_FWXK01000001.1"/>
</dbReference>
<comment type="subcellular location">
    <subcellularLocation>
        <location evidence="1">Membrane</location>
        <topology evidence="1">Multi-pass membrane protein</topology>
    </subcellularLocation>
</comment>
<gene>
    <name evidence="7" type="ORF">SAMN04487984_0284</name>
</gene>
<accession>A0A1W1Y3U9</accession>
<feature type="transmembrane region" description="Helical" evidence="5">
    <location>
        <begin position="121"/>
        <end position="144"/>
    </location>
</feature>
<keyword evidence="8" id="KW-1185">Reference proteome</keyword>
<evidence type="ECO:0000259" key="6">
    <source>
        <dbReference type="Pfam" id="PF04932"/>
    </source>
</evidence>
<keyword evidence="4 5" id="KW-0472">Membrane</keyword>
<dbReference type="GO" id="GO:0016874">
    <property type="term" value="F:ligase activity"/>
    <property type="evidence" value="ECO:0007669"/>
    <property type="project" value="UniProtKB-KW"/>
</dbReference>
<feature type="transmembrane region" description="Helical" evidence="5">
    <location>
        <begin position="246"/>
        <end position="267"/>
    </location>
</feature>
<dbReference type="AlphaFoldDB" id="A0A1W1Y3U9"/>
<dbReference type="GO" id="GO:0016020">
    <property type="term" value="C:membrane"/>
    <property type="evidence" value="ECO:0007669"/>
    <property type="project" value="UniProtKB-SubCell"/>
</dbReference>
<keyword evidence="7" id="KW-0436">Ligase</keyword>
<dbReference type="InterPro" id="IPR051533">
    <property type="entry name" value="WaaL-like"/>
</dbReference>
<feature type="transmembrane region" description="Helical" evidence="5">
    <location>
        <begin position="371"/>
        <end position="392"/>
    </location>
</feature>
<dbReference type="Proteomes" id="UP000243884">
    <property type="component" value="Unassembled WGS sequence"/>
</dbReference>
<name>A0A1W1Y3U9_9LACT</name>
<evidence type="ECO:0000256" key="3">
    <source>
        <dbReference type="ARBA" id="ARBA00022989"/>
    </source>
</evidence>
<protein>
    <submittedName>
        <fullName evidence="7">O-Antigen ligase</fullName>
    </submittedName>
</protein>
<evidence type="ECO:0000256" key="1">
    <source>
        <dbReference type="ARBA" id="ARBA00004141"/>
    </source>
</evidence>
<dbReference type="STRING" id="371602.SAMN04487984_0284"/>
<keyword evidence="2 5" id="KW-0812">Transmembrane</keyword>
<feature type="transmembrane region" description="Helical" evidence="5">
    <location>
        <begin position="339"/>
        <end position="359"/>
    </location>
</feature>
<proteinExistence type="predicted"/>
<keyword evidence="3 5" id="KW-1133">Transmembrane helix</keyword>
<evidence type="ECO:0000256" key="4">
    <source>
        <dbReference type="ARBA" id="ARBA00023136"/>
    </source>
</evidence>
<dbReference type="PANTHER" id="PTHR37422">
    <property type="entry name" value="TEICHURONIC ACID BIOSYNTHESIS PROTEIN TUAE"/>
    <property type="match status" value="1"/>
</dbReference>
<feature type="transmembrane region" description="Helical" evidence="5">
    <location>
        <begin position="89"/>
        <end position="109"/>
    </location>
</feature>
<evidence type="ECO:0000313" key="7">
    <source>
        <dbReference type="EMBL" id="SMC30807.1"/>
    </source>
</evidence>
<feature type="transmembrane region" description="Helical" evidence="5">
    <location>
        <begin position="398"/>
        <end position="416"/>
    </location>
</feature>